<dbReference type="AlphaFoldDB" id="A0A0C1Q941"/>
<dbReference type="Gene3D" id="1.10.490.10">
    <property type="entry name" value="Globins"/>
    <property type="match status" value="1"/>
</dbReference>
<dbReference type="SUPFAM" id="SSF46458">
    <property type="entry name" value="Globin-like"/>
    <property type="match status" value="1"/>
</dbReference>
<keyword evidence="5" id="KW-0408">Iron</keyword>
<protein>
    <submittedName>
        <fullName evidence="8">Hemin receptor</fullName>
    </submittedName>
</protein>
<dbReference type="GO" id="GO:0005344">
    <property type="term" value="F:oxygen carrier activity"/>
    <property type="evidence" value="ECO:0007669"/>
    <property type="project" value="UniProtKB-KW"/>
</dbReference>
<dbReference type="InterPro" id="IPR000971">
    <property type="entry name" value="Globin"/>
</dbReference>
<keyword evidence="2 6" id="KW-0349">Heme</keyword>
<keyword evidence="1 6" id="KW-0813">Transport</keyword>
<proteinExistence type="inferred from homology"/>
<evidence type="ECO:0000256" key="4">
    <source>
        <dbReference type="ARBA" id="ARBA00022723"/>
    </source>
</evidence>
<dbReference type="GO" id="GO:0019825">
    <property type="term" value="F:oxygen binding"/>
    <property type="evidence" value="ECO:0007669"/>
    <property type="project" value="InterPro"/>
</dbReference>
<keyword evidence="3 6" id="KW-0561">Oxygen transport</keyword>
<dbReference type="EMBL" id="JWIC01000005">
    <property type="protein sequence ID" value="KID57181.1"/>
    <property type="molecule type" value="Genomic_DNA"/>
</dbReference>
<dbReference type="Pfam" id="PF00042">
    <property type="entry name" value="Globin"/>
    <property type="match status" value="1"/>
</dbReference>
<name>A0A0C1Q941_9GAMM</name>
<keyword evidence="8" id="KW-0675">Receptor</keyword>
<feature type="domain" description="Globin" evidence="7">
    <location>
        <begin position="2"/>
        <end position="136"/>
    </location>
</feature>
<dbReference type="GO" id="GO:0046872">
    <property type="term" value="F:metal ion binding"/>
    <property type="evidence" value="ECO:0007669"/>
    <property type="project" value="UniProtKB-KW"/>
</dbReference>
<sequence length="140" mass="15810">MSLTTRQKQLVQQSFAKVEPIAEQAAEIFYTTLFEYDPSLKALFKNSIKSQGQKLMATLKVAVNSLDDLDGLVPVLHKLAERHVGYGVKAEHFTFVGNALLYTLKKGLGSEWNQELREAWVSVFRLVATVMKSHAFNTRH</sequence>
<evidence type="ECO:0000256" key="3">
    <source>
        <dbReference type="ARBA" id="ARBA00022621"/>
    </source>
</evidence>
<dbReference type="PANTHER" id="PTHR46458">
    <property type="entry name" value="BLR2807 PROTEIN"/>
    <property type="match status" value="1"/>
</dbReference>
<dbReference type="RefSeq" id="WP_039608957.1">
    <property type="nucleotide sequence ID" value="NZ_JWIC01000005.1"/>
</dbReference>
<dbReference type="PANTHER" id="PTHR46458:SF1">
    <property type="entry name" value="GEO09476P1"/>
    <property type="match status" value="1"/>
</dbReference>
<comment type="similarity">
    <text evidence="6">Belongs to the globin family.</text>
</comment>
<reference evidence="8 9" key="1">
    <citation type="submission" date="2014-12" db="EMBL/GenBank/DDBJ databases">
        <title>Draft Genome Sequence of Pseudoalteromonas luteoviolacea HI1.</title>
        <authorList>
            <person name="Asahina A.Y."/>
            <person name="Hadfield M.G."/>
        </authorList>
    </citation>
    <scope>NUCLEOTIDE SEQUENCE [LARGE SCALE GENOMIC DNA]</scope>
    <source>
        <strain evidence="8 9">HI1</strain>
    </source>
</reference>
<gene>
    <name evidence="8" type="ORF">JF50_08060</name>
</gene>
<evidence type="ECO:0000256" key="2">
    <source>
        <dbReference type="ARBA" id="ARBA00022617"/>
    </source>
</evidence>
<dbReference type="InterPro" id="IPR050532">
    <property type="entry name" value="Globin-like_OT"/>
</dbReference>
<organism evidence="8 9">
    <name type="scientific">Pseudoalteromonas luteoviolacea</name>
    <dbReference type="NCBI Taxonomy" id="43657"/>
    <lineage>
        <taxon>Bacteria</taxon>
        <taxon>Pseudomonadati</taxon>
        <taxon>Pseudomonadota</taxon>
        <taxon>Gammaproteobacteria</taxon>
        <taxon>Alteromonadales</taxon>
        <taxon>Pseudoalteromonadaceae</taxon>
        <taxon>Pseudoalteromonas</taxon>
    </lineage>
</organism>
<dbReference type="CDD" id="cd12131">
    <property type="entry name" value="HGbI-like"/>
    <property type="match status" value="1"/>
</dbReference>
<keyword evidence="4" id="KW-0479">Metal-binding</keyword>
<accession>A0A0C1Q941</accession>
<evidence type="ECO:0000259" key="7">
    <source>
        <dbReference type="PROSITE" id="PS01033"/>
    </source>
</evidence>
<dbReference type="OrthoDB" id="9801223at2"/>
<evidence type="ECO:0000256" key="1">
    <source>
        <dbReference type="ARBA" id="ARBA00022448"/>
    </source>
</evidence>
<dbReference type="PRINTS" id="PR00188">
    <property type="entry name" value="PLANTGLOBIN"/>
</dbReference>
<dbReference type="InterPro" id="IPR012292">
    <property type="entry name" value="Globin/Proto"/>
</dbReference>
<evidence type="ECO:0000256" key="5">
    <source>
        <dbReference type="ARBA" id="ARBA00023004"/>
    </source>
</evidence>
<evidence type="ECO:0000256" key="6">
    <source>
        <dbReference type="RuleBase" id="RU000356"/>
    </source>
</evidence>
<dbReference type="InterPro" id="IPR009050">
    <property type="entry name" value="Globin-like_sf"/>
</dbReference>
<dbReference type="GO" id="GO:0020037">
    <property type="term" value="F:heme binding"/>
    <property type="evidence" value="ECO:0007669"/>
    <property type="project" value="InterPro"/>
</dbReference>
<comment type="caution">
    <text evidence="8">The sequence shown here is derived from an EMBL/GenBank/DDBJ whole genome shotgun (WGS) entry which is preliminary data.</text>
</comment>
<evidence type="ECO:0000313" key="9">
    <source>
        <dbReference type="Proteomes" id="UP000031327"/>
    </source>
</evidence>
<dbReference type="Proteomes" id="UP000031327">
    <property type="component" value="Unassembled WGS sequence"/>
</dbReference>
<evidence type="ECO:0000313" key="8">
    <source>
        <dbReference type="EMBL" id="KID57181.1"/>
    </source>
</evidence>
<dbReference type="PROSITE" id="PS01033">
    <property type="entry name" value="GLOBIN"/>
    <property type="match status" value="1"/>
</dbReference>